<evidence type="ECO:0000313" key="2">
    <source>
        <dbReference type="Proteomes" id="UP000663879"/>
    </source>
</evidence>
<keyword evidence="2" id="KW-1185">Reference proteome</keyword>
<organism evidence="1 2">
    <name type="scientific">Brachionus calyciflorus</name>
    <dbReference type="NCBI Taxonomy" id="104777"/>
    <lineage>
        <taxon>Eukaryota</taxon>
        <taxon>Metazoa</taxon>
        <taxon>Spiralia</taxon>
        <taxon>Gnathifera</taxon>
        <taxon>Rotifera</taxon>
        <taxon>Eurotatoria</taxon>
        <taxon>Monogononta</taxon>
        <taxon>Pseudotrocha</taxon>
        <taxon>Ploima</taxon>
        <taxon>Brachionidae</taxon>
        <taxon>Brachionus</taxon>
    </lineage>
</organism>
<dbReference type="AlphaFoldDB" id="A0A814PWL2"/>
<name>A0A814PWL2_9BILA</name>
<dbReference type="InterPro" id="IPR036867">
    <property type="entry name" value="R3H_dom_sf"/>
</dbReference>
<gene>
    <name evidence="1" type="ORF">OXX778_LOCUS21643</name>
</gene>
<proteinExistence type="predicted"/>
<dbReference type="Proteomes" id="UP000663879">
    <property type="component" value="Unassembled WGS sequence"/>
</dbReference>
<dbReference type="GO" id="GO:0003676">
    <property type="term" value="F:nucleic acid binding"/>
    <property type="evidence" value="ECO:0007669"/>
    <property type="project" value="InterPro"/>
</dbReference>
<feature type="non-terminal residue" evidence="1">
    <location>
        <position position="1"/>
    </location>
</feature>
<evidence type="ECO:0000313" key="1">
    <source>
        <dbReference type="EMBL" id="CAF1111390.1"/>
    </source>
</evidence>
<dbReference type="OrthoDB" id="278430at2759"/>
<protein>
    <submittedName>
        <fullName evidence="1">Uncharacterized protein</fullName>
    </submittedName>
</protein>
<comment type="caution">
    <text evidence="1">The sequence shown here is derived from an EMBL/GenBank/DDBJ whole genome shotgun (WGS) entry which is preliminary data.</text>
</comment>
<accession>A0A814PWL2</accession>
<dbReference type="Gene3D" id="3.30.1370.50">
    <property type="entry name" value="R3H-like domain"/>
    <property type="match status" value="1"/>
</dbReference>
<reference evidence="1" key="1">
    <citation type="submission" date="2021-02" db="EMBL/GenBank/DDBJ databases">
        <authorList>
            <person name="Nowell W R."/>
        </authorList>
    </citation>
    <scope>NUCLEOTIDE SEQUENCE</scope>
    <source>
        <strain evidence="1">Ploen Becks lab</strain>
    </source>
</reference>
<sequence>MSEASSNPLSEMNNFKLATNVSNNAQVDIKEFIHTQLKENIRDRLFMLNVERDLINFLKNDNRSTALKKANRVANGCNQNKAGKGNKSSTASKAGKERKFFENLTYFLL</sequence>
<dbReference type="EMBL" id="CAJNOC010008195">
    <property type="protein sequence ID" value="CAF1111390.1"/>
    <property type="molecule type" value="Genomic_DNA"/>
</dbReference>
<dbReference type="SUPFAM" id="SSF82708">
    <property type="entry name" value="R3H domain"/>
    <property type="match status" value="1"/>
</dbReference>